<dbReference type="EMBL" id="JBHSNM010000001">
    <property type="protein sequence ID" value="MFC5569663.1"/>
    <property type="molecule type" value="Genomic_DNA"/>
</dbReference>
<organism evidence="3 4">
    <name type="scientific">Lysobacter yangpyeongensis</name>
    <dbReference type="NCBI Taxonomy" id="346182"/>
    <lineage>
        <taxon>Bacteria</taxon>
        <taxon>Pseudomonadati</taxon>
        <taxon>Pseudomonadota</taxon>
        <taxon>Gammaproteobacteria</taxon>
        <taxon>Lysobacterales</taxon>
        <taxon>Lysobacteraceae</taxon>
        <taxon>Lysobacter</taxon>
    </lineage>
</organism>
<dbReference type="InterPro" id="IPR032710">
    <property type="entry name" value="NTF2-like_dom_sf"/>
</dbReference>
<feature type="signal peptide" evidence="2">
    <location>
        <begin position="1"/>
        <end position="18"/>
    </location>
</feature>
<protein>
    <recommendedName>
        <fullName evidence="5">Lipoprotein</fullName>
    </recommendedName>
</protein>
<evidence type="ECO:0000256" key="2">
    <source>
        <dbReference type="SAM" id="SignalP"/>
    </source>
</evidence>
<evidence type="ECO:0000313" key="4">
    <source>
        <dbReference type="Proteomes" id="UP001596036"/>
    </source>
</evidence>
<dbReference type="PROSITE" id="PS51257">
    <property type="entry name" value="PROKAR_LIPOPROTEIN"/>
    <property type="match status" value="1"/>
</dbReference>
<evidence type="ECO:0008006" key="5">
    <source>
        <dbReference type="Google" id="ProtNLM"/>
    </source>
</evidence>
<keyword evidence="4" id="KW-1185">Reference proteome</keyword>
<name>A0ABW0SKP3_9GAMM</name>
<dbReference type="SUPFAM" id="SSF54427">
    <property type="entry name" value="NTF2-like"/>
    <property type="match status" value="1"/>
</dbReference>
<comment type="caution">
    <text evidence="3">The sequence shown here is derived from an EMBL/GenBank/DDBJ whole genome shotgun (WGS) entry which is preliminary data.</text>
</comment>
<accession>A0ABW0SKP3</accession>
<evidence type="ECO:0000256" key="1">
    <source>
        <dbReference type="SAM" id="MobiDB-lite"/>
    </source>
</evidence>
<dbReference type="Proteomes" id="UP001596036">
    <property type="component" value="Unassembled WGS sequence"/>
</dbReference>
<feature type="region of interest" description="Disordered" evidence="1">
    <location>
        <begin position="27"/>
        <end position="90"/>
    </location>
</feature>
<evidence type="ECO:0000313" key="3">
    <source>
        <dbReference type="EMBL" id="MFC5569663.1"/>
    </source>
</evidence>
<dbReference type="RefSeq" id="WP_386753861.1">
    <property type="nucleotide sequence ID" value="NZ_JBHSNM010000001.1"/>
</dbReference>
<gene>
    <name evidence="3" type="ORF">ACFPN1_06270</name>
</gene>
<reference evidence="4" key="1">
    <citation type="journal article" date="2019" name="Int. J. Syst. Evol. Microbiol.">
        <title>The Global Catalogue of Microorganisms (GCM) 10K type strain sequencing project: providing services to taxonomists for standard genome sequencing and annotation.</title>
        <authorList>
            <consortium name="The Broad Institute Genomics Platform"/>
            <consortium name="The Broad Institute Genome Sequencing Center for Infectious Disease"/>
            <person name="Wu L."/>
            <person name="Ma J."/>
        </authorList>
    </citation>
    <scope>NUCLEOTIDE SEQUENCE [LARGE SCALE GENOMIC DNA]</scope>
    <source>
        <strain evidence="4">KACC 11407</strain>
    </source>
</reference>
<proteinExistence type="predicted"/>
<keyword evidence="2" id="KW-0732">Signal</keyword>
<feature type="chain" id="PRO_5047540200" description="Lipoprotein" evidence="2">
    <location>
        <begin position="19"/>
        <end position="215"/>
    </location>
</feature>
<sequence>MRKLLTATLLLSTLLLGACGDKEARHAATDQGQVEQLPAPAGTSGGVTGMPDRPGPGPVGPPETAAPEVPVDEDGNPLLPETPDASTAVAGEPGVEDAIAVVRDYYAAINSGDFARAYALWSDGGRASGQTPQQFAAGFADTTGVSVEMQAPGTIGAAAGSRYLDIPVTITATHRDGSQQRFSGRYTLRRAVVDGATPEQRQWRIGSADLREVTP</sequence>